<dbReference type="GO" id="GO:0015297">
    <property type="term" value="F:antiporter activity"/>
    <property type="evidence" value="ECO:0007669"/>
    <property type="project" value="UniProtKB-KW"/>
</dbReference>
<comment type="similarity">
    <text evidence="8">Belongs to the NhaC Na(+)/H(+) (TC 2.A.35) antiporter family.</text>
</comment>
<keyword evidence="6 9" id="KW-1133">Transmembrane helix</keyword>
<keyword evidence="7 9" id="KW-0472">Membrane</keyword>
<feature type="transmembrane region" description="Helical" evidence="9">
    <location>
        <begin position="12"/>
        <end position="31"/>
    </location>
</feature>
<evidence type="ECO:0000313" key="11">
    <source>
        <dbReference type="EMBL" id="SDZ07750.1"/>
    </source>
</evidence>
<feature type="transmembrane region" description="Helical" evidence="9">
    <location>
        <begin position="104"/>
        <end position="125"/>
    </location>
</feature>
<evidence type="ECO:0000256" key="7">
    <source>
        <dbReference type="ARBA" id="ARBA00023136"/>
    </source>
</evidence>
<dbReference type="STRING" id="159292.SAMN05192546_10848"/>
<feature type="transmembrane region" description="Helical" evidence="9">
    <location>
        <begin position="191"/>
        <end position="212"/>
    </location>
</feature>
<dbReference type="Pfam" id="PF03553">
    <property type="entry name" value="Na_H_antiporter"/>
    <property type="match status" value="1"/>
</dbReference>
<evidence type="ECO:0000259" key="10">
    <source>
        <dbReference type="Pfam" id="PF03553"/>
    </source>
</evidence>
<dbReference type="InterPro" id="IPR004770">
    <property type="entry name" value="Na/H_antiport_NhaC"/>
</dbReference>
<feature type="transmembrane region" description="Helical" evidence="9">
    <location>
        <begin position="313"/>
        <end position="333"/>
    </location>
</feature>
<proteinExistence type="inferred from homology"/>
<comment type="subcellular location">
    <subcellularLocation>
        <location evidence="1">Cell membrane</location>
        <topology evidence="1">Multi-pass membrane protein</topology>
    </subcellularLocation>
</comment>
<evidence type="ECO:0000256" key="3">
    <source>
        <dbReference type="ARBA" id="ARBA00022449"/>
    </source>
</evidence>
<dbReference type="GO" id="GO:0005886">
    <property type="term" value="C:plasma membrane"/>
    <property type="evidence" value="ECO:0007669"/>
    <property type="project" value="UniProtKB-SubCell"/>
</dbReference>
<accession>A0A1H3Q3C8</accession>
<feature type="transmembrane region" description="Helical" evidence="9">
    <location>
        <begin position="353"/>
        <end position="378"/>
    </location>
</feature>
<dbReference type="RefSeq" id="WP_093314533.1">
    <property type="nucleotide sequence ID" value="NZ_FNPV01000008.1"/>
</dbReference>
<sequence>MEQSKTSPSFAYSLGTLAIVVAFMLISMVGFGASLQIVFFLSWLIVIPACMKLGYSYKEIEEAASEMIKKCLQPTMILLAVGAMIGVWISSGTVPTIIYGGLVVITPTFFLLTALILCSLTSLATGTSWGTIGTAGLALMGVGAGLEVPAGITAGAVISGAYFGDKMSPLSDSTNLAAAVSGGALIPHVKAMFFTVGPAYLLSAILYTVIGFRHVSGTVDQAQLESILSALRGEFHIGIIALIPAVIVLTLLVMQKPAFTSILIGAVAGAVVAVINQGFSYSEVLQHMYTGFRIESGTEFIDSLLNRGGVMSMVGPVLIMIFAFGFAGMMHHVGMMDALLRPLTNKVKSDRSLIGSTMIVSYVTNAIGSSMTFSAVMTGTLMAPLYKEHKLKPENLSRVIEACGTLGGVLIPWNSNAIFVSGMLGVTPIQYIPYAFLNWLTPMVTLFYAVTGIAMIKEEPDTNTVQKTS</sequence>
<keyword evidence="3" id="KW-0050">Antiport</keyword>
<dbReference type="OrthoDB" id="9762978at2"/>
<keyword evidence="2" id="KW-0813">Transport</keyword>
<feature type="domain" description="Na+/H+ antiporter NhaC-like C-terminal" evidence="10">
    <location>
        <begin position="160"/>
        <end position="453"/>
    </location>
</feature>
<gene>
    <name evidence="11" type="ORF">SAMN05192546_10848</name>
</gene>
<evidence type="ECO:0000256" key="5">
    <source>
        <dbReference type="ARBA" id="ARBA00022692"/>
    </source>
</evidence>
<feature type="transmembrane region" description="Helical" evidence="9">
    <location>
        <begin position="399"/>
        <end position="419"/>
    </location>
</feature>
<reference evidence="11 12" key="1">
    <citation type="submission" date="2016-10" db="EMBL/GenBank/DDBJ databases">
        <authorList>
            <person name="de Groot N.N."/>
        </authorList>
    </citation>
    <scope>NUCLEOTIDE SEQUENCE [LARGE SCALE GENOMIC DNA]</scope>
    <source>
        <strain evidence="11 12">APO</strain>
    </source>
</reference>
<evidence type="ECO:0000256" key="8">
    <source>
        <dbReference type="ARBA" id="ARBA00038435"/>
    </source>
</evidence>
<evidence type="ECO:0000256" key="2">
    <source>
        <dbReference type="ARBA" id="ARBA00022448"/>
    </source>
</evidence>
<dbReference type="AlphaFoldDB" id="A0A1H3Q3C8"/>
<dbReference type="InterPro" id="IPR018461">
    <property type="entry name" value="Na/H_Antiport_NhaC-like_C"/>
</dbReference>
<dbReference type="Proteomes" id="UP000199230">
    <property type="component" value="Unassembled WGS sequence"/>
</dbReference>
<dbReference type="InterPro" id="IPR052180">
    <property type="entry name" value="NhaC_Na-H+_Antiporter"/>
</dbReference>
<dbReference type="EMBL" id="FNPV01000008">
    <property type="protein sequence ID" value="SDZ07750.1"/>
    <property type="molecule type" value="Genomic_DNA"/>
</dbReference>
<dbReference type="PANTHER" id="PTHR33451">
    <property type="entry name" value="MALATE-2H(+)/NA(+)-LACTATE ANTIPORTER"/>
    <property type="match status" value="1"/>
</dbReference>
<feature type="transmembrane region" description="Helical" evidence="9">
    <location>
        <begin position="259"/>
        <end position="279"/>
    </location>
</feature>
<evidence type="ECO:0000256" key="4">
    <source>
        <dbReference type="ARBA" id="ARBA00022475"/>
    </source>
</evidence>
<dbReference type="PANTHER" id="PTHR33451:SF3">
    <property type="entry name" value="MALATE-2H(+)_NA(+)-LACTATE ANTIPORTER"/>
    <property type="match status" value="1"/>
</dbReference>
<organism evidence="11 12">
    <name type="scientific">Tindallia californiensis</name>
    <dbReference type="NCBI Taxonomy" id="159292"/>
    <lineage>
        <taxon>Bacteria</taxon>
        <taxon>Bacillati</taxon>
        <taxon>Bacillota</taxon>
        <taxon>Clostridia</taxon>
        <taxon>Peptostreptococcales</taxon>
        <taxon>Tindalliaceae</taxon>
        <taxon>Tindallia</taxon>
    </lineage>
</organism>
<keyword evidence="4" id="KW-1003">Cell membrane</keyword>
<feature type="transmembrane region" description="Helical" evidence="9">
    <location>
        <begin position="76"/>
        <end position="98"/>
    </location>
</feature>
<dbReference type="NCBIfam" id="TIGR00931">
    <property type="entry name" value="antiport_nhaC"/>
    <property type="match status" value="1"/>
</dbReference>
<evidence type="ECO:0000256" key="9">
    <source>
        <dbReference type="SAM" id="Phobius"/>
    </source>
</evidence>
<feature type="transmembrane region" description="Helical" evidence="9">
    <location>
        <begin position="137"/>
        <end position="163"/>
    </location>
</feature>
<keyword evidence="12" id="KW-1185">Reference proteome</keyword>
<evidence type="ECO:0000256" key="1">
    <source>
        <dbReference type="ARBA" id="ARBA00004651"/>
    </source>
</evidence>
<name>A0A1H3Q3C8_9FIRM</name>
<keyword evidence="5 9" id="KW-0812">Transmembrane</keyword>
<evidence type="ECO:0000256" key="6">
    <source>
        <dbReference type="ARBA" id="ARBA00022989"/>
    </source>
</evidence>
<evidence type="ECO:0000313" key="12">
    <source>
        <dbReference type="Proteomes" id="UP000199230"/>
    </source>
</evidence>
<feature type="transmembrane region" description="Helical" evidence="9">
    <location>
        <begin position="37"/>
        <end position="55"/>
    </location>
</feature>
<protein>
    <submittedName>
        <fullName evidence="11">Transporter, NhaC family</fullName>
    </submittedName>
</protein>
<feature type="transmembrane region" description="Helical" evidence="9">
    <location>
        <begin position="431"/>
        <end position="450"/>
    </location>
</feature>
<feature type="transmembrane region" description="Helical" evidence="9">
    <location>
        <begin position="233"/>
        <end position="253"/>
    </location>
</feature>